<dbReference type="EMBL" id="WWVX01000001">
    <property type="protein sequence ID" value="MZL68596.1"/>
    <property type="molecule type" value="Genomic_DNA"/>
</dbReference>
<feature type="transmembrane region" description="Helical" evidence="1">
    <location>
        <begin position="87"/>
        <end position="113"/>
    </location>
</feature>
<feature type="transmembrane region" description="Helical" evidence="1">
    <location>
        <begin position="119"/>
        <end position="136"/>
    </location>
</feature>
<accession>A0AAQ1MB64</accession>
<dbReference type="InterPro" id="IPR003594">
    <property type="entry name" value="HATPase_dom"/>
</dbReference>
<keyword evidence="1" id="KW-1133">Transmembrane helix</keyword>
<dbReference type="Proteomes" id="UP000474718">
    <property type="component" value="Unassembled WGS sequence"/>
</dbReference>
<feature type="transmembrane region" description="Helical" evidence="1">
    <location>
        <begin position="180"/>
        <end position="200"/>
    </location>
</feature>
<dbReference type="Proteomes" id="UP000184089">
    <property type="component" value="Unassembled WGS sequence"/>
</dbReference>
<proteinExistence type="predicted"/>
<dbReference type="RefSeq" id="WP_044992478.1">
    <property type="nucleotide sequence ID" value="NZ_FQVY01000001.1"/>
</dbReference>
<dbReference type="InterPro" id="IPR036890">
    <property type="entry name" value="HATPase_C_sf"/>
</dbReference>
<keyword evidence="1" id="KW-0812">Transmembrane</keyword>
<protein>
    <submittedName>
        <fullName evidence="3">ATP-binding protein</fullName>
    </submittedName>
    <submittedName>
        <fullName evidence="4">Histidine kinase-, DNA gyrase B-, and HSP90-like ATPase</fullName>
    </submittedName>
</protein>
<reference evidence="3 6" key="3">
    <citation type="journal article" date="2019" name="Nat. Med.">
        <title>A library of human gut bacterial isolates paired with longitudinal multiomics data enables mechanistic microbiome research.</title>
        <authorList>
            <person name="Poyet M."/>
            <person name="Groussin M."/>
            <person name="Gibbons S.M."/>
            <person name="Avila-Pacheco J."/>
            <person name="Jiang X."/>
            <person name="Kearney S.M."/>
            <person name="Perrotta A.R."/>
            <person name="Berdy B."/>
            <person name="Zhao S."/>
            <person name="Lieberman T.D."/>
            <person name="Swanson P.K."/>
            <person name="Smith M."/>
            <person name="Roesemann S."/>
            <person name="Alexander J.E."/>
            <person name="Rich S.A."/>
            <person name="Livny J."/>
            <person name="Vlamakis H."/>
            <person name="Clish C."/>
            <person name="Bullock K."/>
            <person name="Deik A."/>
            <person name="Scott J."/>
            <person name="Pierce K.A."/>
            <person name="Xavier R.J."/>
            <person name="Alm E.J."/>
        </authorList>
    </citation>
    <scope>NUCLEOTIDE SEQUENCE [LARGE SCALE GENOMIC DNA]</scope>
    <source>
        <strain evidence="3 6">BIOML-A2</strain>
    </source>
</reference>
<keyword evidence="1" id="KW-0472">Membrane</keyword>
<dbReference type="EMBL" id="FQVY01000001">
    <property type="protein sequence ID" value="SHF66306.1"/>
    <property type="molecule type" value="Genomic_DNA"/>
</dbReference>
<keyword evidence="3" id="KW-0067">ATP-binding</keyword>
<evidence type="ECO:0000313" key="3">
    <source>
        <dbReference type="EMBL" id="MZL68596.1"/>
    </source>
</evidence>
<keyword evidence="4" id="KW-0418">Kinase</keyword>
<sequence>MLNILLLIKFITIFALTNLLYYRLEGIIISKRKRAVETTVIAVSSALTISVIGNFSLSPMIALVLIAVISVYHSLSKHKAIMKSLFCIFDIYAVLLFASSLLGAIVMTVMFFIQSDYHKVSVAVCTSVLQVILAIAVGKSNFPKAVLKPLSKRKEILSTGITAILFAMAAIVKVDHDLLAKYAEVIIMAFSILILVIATVRVREVIEAEVDKEVRRREAVHRDHKEKDILPSVAVSLVKMRMALAEYDVELAESFAPDEAEVLQLANEKAEEIRDRIINGYEPPDTGISTLNNTLKNHAAMAAKEHVLYRVVVFTRVESLLHFMKLREVVRLIGDLSRNAIRAAGAAANGHGAVEVYLGFNECGDYEICVYDNGPDFPPHILAALGELGNTTKGKDHGFGLADTVKLLDDYGGDFEVVKLEDDPEFTKCVRVTLPEKRSQKKNRGGAALTTK</sequence>
<dbReference type="SMART" id="SM00387">
    <property type="entry name" value="HATPase_c"/>
    <property type="match status" value="1"/>
</dbReference>
<dbReference type="Pfam" id="PF02518">
    <property type="entry name" value="HATPase_c"/>
    <property type="match status" value="1"/>
</dbReference>
<feature type="transmembrane region" description="Helical" evidence="1">
    <location>
        <begin position="6"/>
        <end position="24"/>
    </location>
</feature>
<gene>
    <name evidence="3" type="ORF">GT747_02240</name>
    <name evidence="4" type="ORF">SAMN05444424_0245</name>
</gene>
<feature type="domain" description="Histidine kinase/HSP90-like ATPase" evidence="2">
    <location>
        <begin position="324"/>
        <end position="438"/>
    </location>
</feature>
<reference evidence="5" key="1">
    <citation type="submission" date="2016-11" db="EMBL/GenBank/DDBJ databases">
        <authorList>
            <person name="Jaros S."/>
            <person name="Januszkiewicz K."/>
            <person name="Wedrychowicz H."/>
        </authorList>
    </citation>
    <scope>NUCLEOTIDE SEQUENCE [LARGE SCALE GENOMIC DNA]</scope>
    <source>
        <strain evidence="5">DSM 4029</strain>
    </source>
</reference>
<evidence type="ECO:0000313" key="6">
    <source>
        <dbReference type="Proteomes" id="UP000474718"/>
    </source>
</evidence>
<organism evidence="4 5">
    <name type="scientific">Bittarella massiliensis</name>
    <name type="common">ex Durand et al. 2017</name>
    <dbReference type="NCBI Taxonomy" id="1720313"/>
    <lineage>
        <taxon>Bacteria</taxon>
        <taxon>Bacillati</taxon>
        <taxon>Bacillota</taxon>
        <taxon>Clostridia</taxon>
        <taxon>Eubacteriales</taxon>
        <taxon>Oscillospiraceae</taxon>
        <taxon>Bittarella (ex Durand et al. 2017)</taxon>
    </lineage>
</organism>
<comment type="caution">
    <text evidence="4">The sequence shown here is derived from an EMBL/GenBank/DDBJ whole genome shotgun (WGS) entry which is preliminary data.</text>
</comment>
<dbReference type="Gene3D" id="3.30.565.10">
    <property type="entry name" value="Histidine kinase-like ATPase, C-terminal domain"/>
    <property type="match status" value="1"/>
</dbReference>
<dbReference type="GO" id="GO:0016301">
    <property type="term" value="F:kinase activity"/>
    <property type="evidence" value="ECO:0007669"/>
    <property type="project" value="UniProtKB-KW"/>
</dbReference>
<reference evidence="4" key="2">
    <citation type="submission" date="2016-11" db="EMBL/GenBank/DDBJ databases">
        <authorList>
            <person name="Varghese N."/>
            <person name="Submissions S."/>
        </authorList>
    </citation>
    <scope>NUCLEOTIDE SEQUENCE</scope>
    <source>
        <strain evidence="4">DSM 4029</strain>
    </source>
</reference>
<name>A0AAQ1MB64_9FIRM</name>
<dbReference type="AlphaFoldDB" id="A0AAQ1MB64"/>
<feature type="transmembrane region" description="Helical" evidence="1">
    <location>
        <begin position="156"/>
        <end position="174"/>
    </location>
</feature>
<keyword evidence="4" id="KW-0808">Transferase</keyword>
<dbReference type="GO" id="GO:0005524">
    <property type="term" value="F:ATP binding"/>
    <property type="evidence" value="ECO:0007669"/>
    <property type="project" value="UniProtKB-KW"/>
</dbReference>
<evidence type="ECO:0000313" key="5">
    <source>
        <dbReference type="Proteomes" id="UP000184089"/>
    </source>
</evidence>
<evidence type="ECO:0000256" key="1">
    <source>
        <dbReference type="SAM" id="Phobius"/>
    </source>
</evidence>
<dbReference type="SUPFAM" id="SSF55874">
    <property type="entry name" value="ATPase domain of HSP90 chaperone/DNA topoisomerase II/histidine kinase"/>
    <property type="match status" value="1"/>
</dbReference>
<keyword evidence="6" id="KW-1185">Reference proteome</keyword>
<keyword evidence="3" id="KW-0547">Nucleotide-binding</keyword>
<evidence type="ECO:0000259" key="2">
    <source>
        <dbReference type="SMART" id="SM00387"/>
    </source>
</evidence>
<evidence type="ECO:0000313" key="4">
    <source>
        <dbReference type="EMBL" id="SHF66306.1"/>
    </source>
</evidence>